<feature type="region of interest" description="Disordered" evidence="1">
    <location>
        <begin position="630"/>
        <end position="659"/>
    </location>
</feature>
<feature type="domain" description="5'-3' DNA helicase ZGRF1-like N-terminal" evidence="2">
    <location>
        <begin position="23"/>
        <end position="104"/>
    </location>
</feature>
<feature type="compositionally biased region" description="Low complexity" evidence="1">
    <location>
        <begin position="317"/>
        <end position="333"/>
    </location>
</feature>
<dbReference type="AlphaFoldDB" id="A0A8H6REC6"/>
<sequence length="693" mass="75453">MTAAVFRNTPSLSVPQSQNTAPVLEFNCLYTHDIRKKAKKWQDGVVRYHTFNKRVMVYDVPRNFIGDMHWTGDGDIQEGDEVTLERSGVKVEVADCIGRSETDLSELRKSKNKTPSATIASPPARTAPSVNVRASIIPQARANTQLKHRSLNALLGTPKGPIGKAQLPNRSPFEEKHANVENEAWEDGRPPKRPKTGEGWNVTRTTTTPKPAKAKETPLWARTSDAAKQRKKALSPGQQKLGTKEVIALSDDEVEEQRPSDFLPGFSDDALANSSSPAKPKQRTAEKSTARSSSPAFQTQKAPESMSRSAEKRLKPTTNATSSTSNAETSATARDIGQRPRKLTTNVEARPVAEVTGSSEATVQERASSGKTGHTLRLASAAPKKRGLLCQDQLLQKSKRPPATNIENENASEDTRSESTEQDRPVSEARKKFEARLARIDKKGGSTSSNRLKQASKKGSSEKQVPVAISSDNTLVDDVVPDMAIPSKENTAVTAHEASALELRRLDDMMLPPPAPSKRRTTAMPGQANSTLARPPAKDERTLRKANSDPDVTAKSKRIPGAPVRYTPSPTKRSRESTPAASRPTTPVPVTHASTNKASRSRKPLQKSVSLNVTANGTSTVVLGRPFKAPAAKADQQQEPEPIPQDVGPWSRDAFDLFNWRPPGWNEEKWRIEKEDEMAPPPVGLSGGVSMPS</sequence>
<feature type="compositionally biased region" description="Polar residues" evidence="1">
    <location>
        <begin position="290"/>
        <end position="308"/>
    </location>
</feature>
<comment type="caution">
    <text evidence="3">The sequence shown here is derived from an EMBL/GenBank/DDBJ whole genome shotgun (WGS) entry which is preliminary data.</text>
</comment>
<feature type="compositionally biased region" description="Polar residues" evidence="1">
    <location>
        <begin position="356"/>
        <end position="372"/>
    </location>
</feature>
<feature type="region of interest" description="Disordered" evidence="1">
    <location>
        <begin position="104"/>
        <end position="127"/>
    </location>
</feature>
<feature type="compositionally biased region" description="Basic and acidic residues" evidence="1">
    <location>
        <begin position="413"/>
        <end position="444"/>
    </location>
</feature>
<feature type="region of interest" description="Disordered" evidence="1">
    <location>
        <begin position="504"/>
        <end position="612"/>
    </location>
</feature>
<protein>
    <recommendedName>
        <fullName evidence="2">5'-3' DNA helicase ZGRF1-like N-terminal domain-containing protein</fullName>
    </recommendedName>
</protein>
<organism evidence="3 4">
    <name type="scientific">Pseudocercospora fuligena</name>
    <dbReference type="NCBI Taxonomy" id="685502"/>
    <lineage>
        <taxon>Eukaryota</taxon>
        <taxon>Fungi</taxon>
        <taxon>Dikarya</taxon>
        <taxon>Ascomycota</taxon>
        <taxon>Pezizomycotina</taxon>
        <taxon>Dothideomycetes</taxon>
        <taxon>Dothideomycetidae</taxon>
        <taxon>Mycosphaerellales</taxon>
        <taxon>Mycosphaerellaceae</taxon>
        <taxon>Pseudocercospora</taxon>
    </lineage>
</organism>
<evidence type="ECO:0000313" key="4">
    <source>
        <dbReference type="Proteomes" id="UP000660729"/>
    </source>
</evidence>
<dbReference type="GO" id="GO:0035861">
    <property type="term" value="C:site of double-strand break"/>
    <property type="evidence" value="ECO:0007669"/>
    <property type="project" value="TreeGrafter"/>
</dbReference>
<feature type="compositionally biased region" description="Basic and acidic residues" evidence="1">
    <location>
        <begin position="536"/>
        <end position="554"/>
    </location>
</feature>
<dbReference type="GO" id="GO:0005634">
    <property type="term" value="C:nucleus"/>
    <property type="evidence" value="ECO:0007669"/>
    <property type="project" value="TreeGrafter"/>
</dbReference>
<evidence type="ECO:0000313" key="3">
    <source>
        <dbReference type="EMBL" id="KAF7189543.1"/>
    </source>
</evidence>
<dbReference type="Proteomes" id="UP000660729">
    <property type="component" value="Unassembled WGS sequence"/>
</dbReference>
<dbReference type="GO" id="GO:0006302">
    <property type="term" value="P:double-strand break repair"/>
    <property type="evidence" value="ECO:0007669"/>
    <property type="project" value="TreeGrafter"/>
</dbReference>
<dbReference type="InterPro" id="IPR052800">
    <property type="entry name" value="DNA_Repair_Helicase_ZGRF1"/>
</dbReference>
<gene>
    <name evidence="3" type="ORF">HII31_09183</name>
</gene>
<dbReference type="PANTHER" id="PTHR28535:SF1">
    <property type="entry name" value="PROTEIN ZGRF1"/>
    <property type="match status" value="1"/>
</dbReference>
<dbReference type="EMBL" id="JABCIY010000185">
    <property type="protein sequence ID" value="KAF7189543.1"/>
    <property type="molecule type" value="Genomic_DNA"/>
</dbReference>
<dbReference type="PANTHER" id="PTHR28535">
    <property type="entry name" value="ZINC FINGER GRF-TYPE CONTAINING 1"/>
    <property type="match status" value="1"/>
</dbReference>
<name>A0A8H6REC6_9PEZI</name>
<dbReference type="OrthoDB" id="6513042at2759"/>
<reference evidence="3" key="1">
    <citation type="submission" date="2020-04" db="EMBL/GenBank/DDBJ databases">
        <title>Draft genome resource of the tomato pathogen Pseudocercospora fuligena.</title>
        <authorList>
            <person name="Zaccaron A."/>
        </authorList>
    </citation>
    <scope>NUCLEOTIDE SEQUENCE</scope>
    <source>
        <strain evidence="3">PF001</strain>
    </source>
</reference>
<feature type="region of interest" description="Disordered" evidence="1">
    <location>
        <begin position="154"/>
        <end position="473"/>
    </location>
</feature>
<keyword evidence="4" id="KW-1185">Reference proteome</keyword>
<dbReference type="Pfam" id="PF10382">
    <property type="entry name" value="ZGRF1-like_N"/>
    <property type="match status" value="1"/>
</dbReference>
<dbReference type="InterPro" id="IPR018838">
    <property type="entry name" value="ZGRF1-like_N"/>
</dbReference>
<evidence type="ECO:0000259" key="2">
    <source>
        <dbReference type="Pfam" id="PF10382"/>
    </source>
</evidence>
<evidence type="ECO:0000256" key="1">
    <source>
        <dbReference type="SAM" id="MobiDB-lite"/>
    </source>
</evidence>
<feature type="region of interest" description="Disordered" evidence="1">
    <location>
        <begin position="673"/>
        <end position="693"/>
    </location>
</feature>
<proteinExistence type="predicted"/>
<accession>A0A8H6REC6</accession>
<feature type="compositionally biased region" description="Basic and acidic residues" evidence="1">
    <location>
        <begin position="172"/>
        <end position="190"/>
    </location>
</feature>